<feature type="region of interest" description="Disordered" evidence="2">
    <location>
        <begin position="728"/>
        <end position="773"/>
    </location>
</feature>
<keyword evidence="1" id="KW-0175">Coiled coil</keyword>
<feature type="compositionally biased region" description="Basic and acidic residues" evidence="2">
    <location>
        <begin position="68"/>
        <end position="81"/>
    </location>
</feature>
<dbReference type="EMBL" id="HBFQ01032803">
    <property type="protein sequence ID" value="CAD8848714.1"/>
    <property type="molecule type" value="Transcribed_RNA"/>
</dbReference>
<feature type="compositionally biased region" description="Basic and acidic residues" evidence="2">
    <location>
        <begin position="7"/>
        <end position="31"/>
    </location>
</feature>
<feature type="compositionally biased region" description="Polar residues" evidence="2">
    <location>
        <begin position="183"/>
        <end position="204"/>
    </location>
</feature>
<organism evidence="3">
    <name type="scientific">Noctiluca scintillans</name>
    <name type="common">Sea sparkle</name>
    <name type="synonym">Red tide dinoflagellate</name>
    <dbReference type="NCBI Taxonomy" id="2966"/>
    <lineage>
        <taxon>Eukaryota</taxon>
        <taxon>Sar</taxon>
        <taxon>Alveolata</taxon>
        <taxon>Dinophyceae</taxon>
        <taxon>Noctilucales</taxon>
        <taxon>Noctilucaceae</taxon>
        <taxon>Noctiluca</taxon>
    </lineage>
</organism>
<feature type="compositionally biased region" description="Polar residues" evidence="2">
    <location>
        <begin position="287"/>
        <end position="303"/>
    </location>
</feature>
<sequence>MAQVHFSHADRGSPSFMERRGSGGSDHRGSSRFDFSQADALRSVVSRTVVRQDLESIRRSCARQLQKKLQDPHLRAEKALEPPDGSFNSSEGNSPFGSVPRLSACDSLQLCLPVQSPESPAAVTPMMTPTGPGRAVRHSSPVPPLRGMPVRRDISPGPRLSQSQSQSQLRPTGPSKPCAKPRSVSNPRGTTSSTRTKPECTSSWARAPPRHKGDQTACGPVLPNRAQSAGSAALGSYAAPTAASAARMGRATLAPQSKQSGWAVGTRVPQLLPVPSMLLNEPPSVPRSKSQQAQTRARDQSASPERMCRRVTPARQRPGARAEASNAGRPVQQALDSGPMDSHPPREALHRTAATRGTTPPRTRSSGTHTPPRNASRATSKSMPRSAAQGTAKKAGQPGSATAAGGVNRNSSPVFGRRESGHNADNALQFNSLAESLQEAAMALRRLVPTQERSGLAADHGFDGAPFPDLGFGSPPRLGNDFDTCESAVVHVLSPTISTSESTGVIASMGENGLAPTLEQLVQENATLREAFSETNKRLLRLEDERSRFFDEGIFDIVNAVCVQSDSTGSCDDVVSRFRNFSALSTRLPHNLSGSPPVSPGSVSSTQVRYFEEKRSAELSSQNAELRAELAKAGEVGESLELQQRAAEDRTHVLEQERARLMERLRECTASIDGTSLVDATEIGSSEKTALKAEEADLRKRLEAAIEAEKAHNLETCERLERYQSEFNSAQSRMEDELSRQRDESDRIISDLDGQTQELERKLRDSEEQARSLADENARLAEAANGGAQF</sequence>
<feature type="region of interest" description="Disordered" evidence="2">
    <location>
        <begin position="116"/>
        <end position="422"/>
    </location>
</feature>
<feature type="compositionally biased region" description="Basic and acidic residues" evidence="2">
    <location>
        <begin position="758"/>
        <end position="773"/>
    </location>
</feature>
<evidence type="ECO:0000256" key="1">
    <source>
        <dbReference type="SAM" id="Coils"/>
    </source>
</evidence>
<proteinExistence type="predicted"/>
<dbReference type="AlphaFoldDB" id="A0A7S1F6Z6"/>
<reference evidence="3" key="1">
    <citation type="submission" date="2021-01" db="EMBL/GenBank/DDBJ databases">
        <authorList>
            <person name="Corre E."/>
            <person name="Pelletier E."/>
            <person name="Niang G."/>
            <person name="Scheremetjew M."/>
            <person name="Finn R."/>
            <person name="Kale V."/>
            <person name="Holt S."/>
            <person name="Cochrane G."/>
            <person name="Meng A."/>
            <person name="Brown T."/>
            <person name="Cohen L."/>
        </authorList>
    </citation>
    <scope>NUCLEOTIDE SEQUENCE</scope>
</reference>
<feature type="compositionally biased region" description="Polar residues" evidence="2">
    <location>
        <begin position="86"/>
        <end position="96"/>
    </location>
</feature>
<feature type="region of interest" description="Disordered" evidence="2">
    <location>
        <begin position="1"/>
        <end position="37"/>
    </location>
</feature>
<feature type="coiled-coil region" evidence="1">
    <location>
        <begin position="616"/>
        <end position="664"/>
    </location>
</feature>
<feature type="compositionally biased region" description="Low complexity" evidence="2">
    <location>
        <begin position="226"/>
        <end position="254"/>
    </location>
</feature>
<feature type="compositionally biased region" description="Low complexity" evidence="2">
    <location>
        <begin position="351"/>
        <end position="373"/>
    </location>
</feature>
<evidence type="ECO:0000256" key="2">
    <source>
        <dbReference type="SAM" id="MobiDB-lite"/>
    </source>
</evidence>
<accession>A0A7S1F6Z6</accession>
<evidence type="ECO:0000313" key="3">
    <source>
        <dbReference type="EMBL" id="CAD8848714.1"/>
    </source>
</evidence>
<feature type="compositionally biased region" description="Basic and acidic residues" evidence="2">
    <location>
        <begin position="733"/>
        <end position="750"/>
    </location>
</feature>
<feature type="region of interest" description="Disordered" evidence="2">
    <location>
        <begin position="63"/>
        <end position="100"/>
    </location>
</feature>
<name>A0A7S1F6Z6_NOCSC</name>
<feature type="coiled-coil region" evidence="1">
    <location>
        <begin position="518"/>
        <end position="545"/>
    </location>
</feature>
<protein>
    <submittedName>
        <fullName evidence="3">Uncharacterized protein</fullName>
    </submittedName>
</protein>
<gene>
    <name evidence="3" type="ORF">NSCI0253_LOCUS23064</name>
</gene>